<evidence type="ECO:0000256" key="2">
    <source>
        <dbReference type="ARBA" id="ARBA00023136"/>
    </source>
</evidence>
<feature type="transmembrane region" description="Helical" evidence="7">
    <location>
        <begin position="260"/>
        <end position="277"/>
    </location>
</feature>
<keyword evidence="7" id="KW-0812">Transmembrane</keyword>
<keyword evidence="5" id="KW-0449">Lipoprotein</keyword>
<dbReference type="PROSITE" id="PS00636">
    <property type="entry name" value="DNAJ_1"/>
    <property type="match status" value="1"/>
</dbReference>
<feature type="region of interest" description="Disordered" evidence="6">
    <location>
        <begin position="195"/>
        <end position="234"/>
    </location>
</feature>
<organism evidence="9 10">
    <name type="scientific">Coemansia brasiliensis</name>
    <dbReference type="NCBI Taxonomy" id="2650707"/>
    <lineage>
        <taxon>Eukaryota</taxon>
        <taxon>Fungi</taxon>
        <taxon>Fungi incertae sedis</taxon>
        <taxon>Zoopagomycota</taxon>
        <taxon>Kickxellomycotina</taxon>
        <taxon>Kickxellomycetes</taxon>
        <taxon>Kickxellales</taxon>
        <taxon>Kickxellaceae</taxon>
        <taxon>Coemansia</taxon>
    </lineage>
</organism>
<evidence type="ECO:0000259" key="8">
    <source>
        <dbReference type="PROSITE" id="PS50076"/>
    </source>
</evidence>
<keyword evidence="4" id="KW-0143">Chaperone</keyword>
<gene>
    <name evidence="9" type="ORF">IWW36_004302</name>
</gene>
<dbReference type="InterPro" id="IPR001623">
    <property type="entry name" value="DnaJ_domain"/>
</dbReference>
<dbReference type="InterPro" id="IPR051434">
    <property type="entry name" value="DnaJ_C_subfamily_member5"/>
</dbReference>
<evidence type="ECO:0000256" key="7">
    <source>
        <dbReference type="SAM" id="Phobius"/>
    </source>
</evidence>
<dbReference type="Pfam" id="PF00226">
    <property type="entry name" value="DnaJ"/>
    <property type="match status" value="1"/>
</dbReference>
<keyword evidence="7" id="KW-1133">Transmembrane helix</keyword>
<name>A0A9W8I3K8_9FUNG</name>
<dbReference type="GO" id="GO:0016020">
    <property type="term" value="C:membrane"/>
    <property type="evidence" value="ECO:0007669"/>
    <property type="project" value="UniProtKB-SubCell"/>
</dbReference>
<feature type="non-terminal residue" evidence="9">
    <location>
        <position position="311"/>
    </location>
</feature>
<accession>A0A9W8I3K8</accession>
<comment type="subcellular location">
    <subcellularLocation>
        <location evidence="1">Membrane</location>
        <topology evidence="1">Lipid-anchor</topology>
    </subcellularLocation>
</comment>
<evidence type="ECO:0000256" key="6">
    <source>
        <dbReference type="SAM" id="MobiDB-lite"/>
    </source>
</evidence>
<dbReference type="PROSITE" id="PS50076">
    <property type="entry name" value="DNAJ_2"/>
    <property type="match status" value="1"/>
</dbReference>
<comment type="caution">
    <text evidence="9">The sequence shown here is derived from an EMBL/GenBank/DDBJ whole genome shotgun (WGS) entry which is preliminary data.</text>
</comment>
<feature type="transmembrane region" description="Helical" evidence="7">
    <location>
        <begin position="289"/>
        <end position="309"/>
    </location>
</feature>
<evidence type="ECO:0000256" key="4">
    <source>
        <dbReference type="ARBA" id="ARBA00023186"/>
    </source>
</evidence>
<dbReference type="InterPro" id="IPR018253">
    <property type="entry name" value="DnaJ_domain_CS"/>
</dbReference>
<feature type="transmembrane region" description="Helical" evidence="7">
    <location>
        <begin position="111"/>
        <end position="133"/>
    </location>
</feature>
<sequence length="311" mass="35198">MSASDNASERTLNGENRSSIDTVDLYTVLRVDREATQNELKRAYRRLALQHHPDRNPRAAGRSGEFVRIQYAYDVLSDERKRRIYNRYGELGVQMAGRVGGELLDPLVSNMLSTVAFATAIVALLLITFFALLSRRIDHANSWPYSIIFMPLWTMDVVIFAALIWSYFKTPVLQSHDDEDSESVHLEEEEACVESAFGDSQTDNMPATDATPLLGARNSQSAPQPPLQQPRNFNRRRQRLRTARKYVETCVSKLATAAPMLYLLLLVAFQLLLVLRLDGYVDWSIIRIAAPWLGIETIHFVLLTLQLTAGL</sequence>
<protein>
    <recommendedName>
        <fullName evidence="8">J domain-containing protein</fullName>
    </recommendedName>
</protein>
<dbReference type="PANTHER" id="PTHR44027">
    <property type="entry name" value="DNAJ HOMOLOG SUBFAMILY C MEMBER 5 HOMOLOG"/>
    <property type="match status" value="1"/>
</dbReference>
<evidence type="ECO:0000256" key="1">
    <source>
        <dbReference type="ARBA" id="ARBA00004635"/>
    </source>
</evidence>
<dbReference type="PRINTS" id="PR00625">
    <property type="entry name" value="JDOMAIN"/>
</dbReference>
<keyword evidence="10" id="KW-1185">Reference proteome</keyword>
<dbReference type="CDD" id="cd06257">
    <property type="entry name" value="DnaJ"/>
    <property type="match status" value="1"/>
</dbReference>
<dbReference type="InterPro" id="IPR036869">
    <property type="entry name" value="J_dom_sf"/>
</dbReference>
<evidence type="ECO:0000256" key="3">
    <source>
        <dbReference type="ARBA" id="ARBA00023139"/>
    </source>
</evidence>
<feature type="domain" description="J" evidence="8">
    <location>
        <begin position="24"/>
        <end position="89"/>
    </location>
</feature>
<dbReference type="OrthoDB" id="10250354at2759"/>
<dbReference type="PANTHER" id="PTHR44027:SF7">
    <property type="entry name" value="DNAJ HOMOLOG SUBFAMILY C MEMBER 5 HOMOLOG"/>
    <property type="match status" value="1"/>
</dbReference>
<dbReference type="SMART" id="SM00271">
    <property type="entry name" value="DnaJ"/>
    <property type="match status" value="1"/>
</dbReference>
<dbReference type="GO" id="GO:0005737">
    <property type="term" value="C:cytoplasm"/>
    <property type="evidence" value="ECO:0007669"/>
    <property type="project" value="UniProtKB-ARBA"/>
</dbReference>
<proteinExistence type="predicted"/>
<keyword evidence="2 7" id="KW-0472">Membrane</keyword>
<reference evidence="9" key="1">
    <citation type="submission" date="2022-07" db="EMBL/GenBank/DDBJ databases">
        <title>Phylogenomic reconstructions and comparative analyses of Kickxellomycotina fungi.</title>
        <authorList>
            <person name="Reynolds N.K."/>
            <person name="Stajich J.E."/>
            <person name="Barry K."/>
            <person name="Grigoriev I.V."/>
            <person name="Crous P."/>
            <person name="Smith M.E."/>
        </authorList>
    </citation>
    <scope>NUCLEOTIDE SEQUENCE</scope>
    <source>
        <strain evidence="9">NRRL 1566</strain>
    </source>
</reference>
<evidence type="ECO:0000256" key="5">
    <source>
        <dbReference type="ARBA" id="ARBA00023288"/>
    </source>
</evidence>
<evidence type="ECO:0000313" key="9">
    <source>
        <dbReference type="EMBL" id="KAJ2846543.1"/>
    </source>
</evidence>
<keyword evidence="3" id="KW-0564">Palmitate</keyword>
<feature type="transmembrane region" description="Helical" evidence="7">
    <location>
        <begin position="145"/>
        <end position="168"/>
    </location>
</feature>
<dbReference type="Gene3D" id="1.10.287.110">
    <property type="entry name" value="DnaJ domain"/>
    <property type="match status" value="1"/>
</dbReference>
<dbReference type="EMBL" id="JANBUW010000513">
    <property type="protein sequence ID" value="KAJ2846543.1"/>
    <property type="molecule type" value="Genomic_DNA"/>
</dbReference>
<dbReference type="AlphaFoldDB" id="A0A9W8I3K8"/>
<dbReference type="Proteomes" id="UP001139887">
    <property type="component" value="Unassembled WGS sequence"/>
</dbReference>
<dbReference type="SUPFAM" id="SSF46565">
    <property type="entry name" value="Chaperone J-domain"/>
    <property type="match status" value="1"/>
</dbReference>
<evidence type="ECO:0000313" key="10">
    <source>
        <dbReference type="Proteomes" id="UP001139887"/>
    </source>
</evidence>